<feature type="compositionally biased region" description="Acidic residues" evidence="1">
    <location>
        <begin position="84"/>
        <end position="96"/>
    </location>
</feature>
<feature type="compositionally biased region" description="Basic and acidic residues" evidence="1">
    <location>
        <begin position="44"/>
        <end position="64"/>
    </location>
</feature>
<organism evidence="2 3">
    <name type="scientific">Lentinus tigrinus ALCF2SS1-6</name>
    <dbReference type="NCBI Taxonomy" id="1328759"/>
    <lineage>
        <taxon>Eukaryota</taxon>
        <taxon>Fungi</taxon>
        <taxon>Dikarya</taxon>
        <taxon>Basidiomycota</taxon>
        <taxon>Agaricomycotina</taxon>
        <taxon>Agaricomycetes</taxon>
        <taxon>Polyporales</taxon>
        <taxon>Polyporaceae</taxon>
        <taxon>Lentinus</taxon>
    </lineage>
</organism>
<gene>
    <name evidence="2" type="ORF">L227DRAFT_252940</name>
</gene>
<feature type="compositionally biased region" description="Acidic residues" evidence="1">
    <location>
        <begin position="116"/>
        <end position="152"/>
    </location>
</feature>
<evidence type="ECO:0000256" key="1">
    <source>
        <dbReference type="SAM" id="MobiDB-lite"/>
    </source>
</evidence>
<dbReference type="EMBL" id="ML122287">
    <property type="protein sequence ID" value="RPD56503.1"/>
    <property type="molecule type" value="Genomic_DNA"/>
</dbReference>
<feature type="compositionally biased region" description="Acidic residues" evidence="1">
    <location>
        <begin position="159"/>
        <end position="190"/>
    </location>
</feature>
<reference evidence="2" key="1">
    <citation type="journal article" date="2018" name="Genome Biol. Evol.">
        <title>Genomics and development of Lentinus tigrinus, a white-rot wood-decaying mushroom with dimorphic fruiting bodies.</title>
        <authorList>
            <person name="Wu B."/>
            <person name="Xu Z."/>
            <person name="Knudson A."/>
            <person name="Carlson A."/>
            <person name="Chen N."/>
            <person name="Kovaka S."/>
            <person name="LaButti K."/>
            <person name="Lipzen A."/>
            <person name="Pennachio C."/>
            <person name="Riley R."/>
            <person name="Schakwitz W."/>
            <person name="Umezawa K."/>
            <person name="Ohm R.A."/>
            <person name="Grigoriev I.V."/>
            <person name="Nagy L.G."/>
            <person name="Gibbons J."/>
            <person name="Hibbett D."/>
        </authorList>
    </citation>
    <scope>NUCLEOTIDE SEQUENCE [LARGE SCALE GENOMIC DNA]</scope>
    <source>
        <strain evidence="2">ALCF2SS1-6</strain>
    </source>
</reference>
<dbReference type="AlphaFoldDB" id="A0A5C2RZJ7"/>
<evidence type="ECO:0000313" key="3">
    <source>
        <dbReference type="Proteomes" id="UP000313359"/>
    </source>
</evidence>
<accession>A0A5C2RZJ7</accession>
<proteinExistence type="predicted"/>
<evidence type="ECO:0000313" key="2">
    <source>
        <dbReference type="EMBL" id="RPD56503.1"/>
    </source>
</evidence>
<name>A0A5C2RZJ7_9APHY</name>
<keyword evidence="3" id="KW-1185">Reference proteome</keyword>
<dbReference type="OrthoDB" id="3253399at2759"/>
<sequence length="324" mass="35559">MPKKLQRTASESSDDEAPEAVSFGSSKKSAKGERDAVEQFNASEKLKRKEKNRAIDHALKERSATSKGMGKGKARDLGKNVASSDEEDEEGSDEGGGEGGPSRRDLEARMARAMMEADEEDDEEDGSAFEGFSGEEDVEMEGGEDQSEDDDMVDGKEAFDEDEDEEETEQDVDDEMGAGSEEDEEEDEEVGFPTKLPTSSKRNYLPDHLFKSALSKTSSKGSKIIFDDTSRPSPPPSKQQKRKRTKSSPKDILLGSRTIRTLPKANAIPVKGLSRPRRVEKFARSSINLKGDPLKSRTKGWTRKSANLGVMKRSGPAANFVRNA</sequence>
<feature type="compositionally biased region" description="Basic and acidic residues" evidence="1">
    <location>
        <begin position="101"/>
        <end position="110"/>
    </location>
</feature>
<dbReference type="STRING" id="1328759.A0A5C2RZJ7"/>
<feature type="region of interest" description="Disordered" evidence="1">
    <location>
        <begin position="1"/>
        <end position="254"/>
    </location>
</feature>
<protein>
    <submittedName>
        <fullName evidence="2">Uncharacterized protein</fullName>
    </submittedName>
</protein>
<dbReference type="Proteomes" id="UP000313359">
    <property type="component" value="Unassembled WGS sequence"/>
</dbReference>